<protein>
    <submittedName>
        <fullName evidence="1">Uncharacterized protein</fullName>
    </submittedName>
</protein>
<comment type="caution">
    <text evidence="1">The sequence shown here is derived from an EMBL/GenBank/DDBJ whole genome shotgun (WGS) entry which is preliminary data.</text>
</comment>
<name>A0A5M6CFB0_9FLAO</name>
<dbReference type="AlphaFoldDB" id="A0A5M6CFB0"/>
<evidence type="ECO:0000313" key="2">
    <source>
        <dbReference type="Proteomes" id="UP000325141"/>
    </source>
</evidence>
<dbReference type="Proteomes" id="UP000325141">
    <property type="component" value="Unassembled WGS sequence"/>
</dbReference>
<reference evidence="1 2" key="1">
    <citation type="submission" date="2019-09" db="EMBL/GenBank/DDBJ databases">
        <title>Genome sequence and assembly of Flavobacterium sp.</title>
        <authorList>
            <person name="Chhetri G."/>
        </authorList>
    </citation>
    <scope>NUCLEOTIDE SEQUENCE [LARGE SCALE GENOMIC DNA]</scope>
    <source>
        <strain evidence="1 2">SNL9</strain>
    </source>
</reference>
<dbReference type="EMBL" id="VWSG01000016">
    <property type="protein sequence ID" value="KAA5531799.1"/>
    <property type="molecule type" value="Genomic_DNA"/>
</dbReference>
<dbReference type="RefSeq" id="WP_190304168.1">
    <property type="nucleotide sequence ID" value="NZ_VWSG01000016.1"/>
</dbReference>
<accession>A0A5M6CFB0</accession>
<sequence length="130" mass="15718">MKKILFLFSIMLTFCCMTCDNEEYVGELIIKNDFNEPIYYYEKFSKGEVSLDDVSKESFDYQILASGEEKKSLLNDYLFNDNAKVYVYFFKKSVMENYSWQQIKDDKLYDRYSYTLEELKAIQWQITYND</sequence>
<proteinExistence type="predicted"/>
<organism evidence="1 2">
    <name type="scientific">Paenimyroides baculatum</name>
    <dbReference type="NCBI Taxonomy" id="2608000"/>
    <lineage>
        <taxon>Bacteria</taxon>
        <taxon>Pseudomonadati</taxon>
        <taxon>Bacteroidota</taxon>
        <taxon>Flavobacteriia</taxon>
        <taxon>Flavobacteriales</taxon>
        <taxon>Flavobacteriaceae</taxon>
        <taxon>Paenimyroides</taxon>
    </lineage>
</organism>
<keyword evidence="2" id="KW-1185">Reference proteome</keyword>
<evidence type="ECO:0000313" key="1">
    <source>
        <dbReference type="EMBL" id="KAA5531799.1"/>
    </source>
</evidence>
<gene>
    <name evidence="1" type="ORF">F0460_15000</name>
</gene>